<dbReference type="AlphaFoldDB" id="A0AA37XHB7"/>
<keyword evidence="1" id="KW-1133">Transmembrane helix</keyword>
<reference evidence="2" key="1">
    <citation type="journal article" date="2014" name="Int. J. Syst. Evol. Microbiol.">
        <title>Complete genome sequence of Corynebacterium casei LMG S-19264T (=DSM 44701T), isolated from a smear-ripened cheese.</title>
        <authorList>
            <consortium name="US DOE Joint Genome Institute (JGI-PGF)"/>
            <person name="Walter F."/>
            <person name="Albersmeier A."/>
            <person name="Kalinowski J."/>
            <person name="Ruckert C."/>
        </authorList>
    </citation>
    <scope>NUCLEOTIDE SEQUENCE</scope>
    <source>
        <strain evidence="2">NBRC 112290</strain>
    </source>
</reference>
<evidence type="ECO:0000313" key="2">
    <source>
        <dbReference type="EMBL" id="GMA33703.1"/>
    </source>
</evidence>
<dbReference type="EMBL" id="BSUM01000004">
    <property type="protein sequence ID" value="GMA33703.1"/>
    <property type="molecule type" value="Genomic_DNA"/>
</dbReference>
<organism evidence="2 3">
    <name type="scientific">Litorihabitans aurantiacus</name>
    <dbReference type="NCBI Taxonomy" id="1930061"/>
    <lineage>
        <taxon>Bacteria</taxon>
        <taxon>Bacillati</taxon>
        <taxon>Actinomycetota</taxon>
        <taxon>Actinomycetes</taxon>
        <taxon>Micrococcales</taxon>
        <taxon>Beutenbergiaceae</taxon>
        <taxon>Litorihabitans</taxon>
    </lineage>
</organism>
<feature type="transmembrane region" description="Helical" evidence="1">
    <location>
        <begin position="46"/>
        <end position="67"/>
    </location>
</feature>
<keyword evidence="3" id="KW-1185">Reference proteome</keyword>
<protein>
    <submittedName>
        <fullName evidence="2">Uncharacterized protein</fullName>
    </submittedName>
</protein>
<feature type="transmembrane region" description="Helical" evidence="1">
    <location>
        <begin position="79"/>
        <end position="101"/>
    </location>
</feature>
<keyword evidence="1" id="KW-0812">Transmembrane</keyword>
<gene>
    <name evidence="2" type="ORF">GCM10025875_36950</name>
</gene>
<name>A0AA37XHB7_9MICO</name>
<dbReference type="Proteomes" id="UP001157161">
    <property type="component" value="Unassembled WGS sequence"/>
</dbReference>
<evidence type="ECO:0000256" key="1">
    <source>
        <dbReference type="SAM" id="Phobius"/>
    </source>
</evidence>
<evidence type="ECO:0000313" key="3">
    <source>
        <dbReference type="Proteomes" id="UP001157161"/>
    </source>
</evidence>
<sequence>MDAPSTGHLIAAAAVSTIALGLWLFDRRHRRRAGKPSSTNPNPRPARHLATMTASLALGLWVLYLVLTISPSVADGFFGVPSTTVLLVAVVINLVVTFRTIHNGPYPRGRQPSGVPFQCTPRRADVLTILTPRTRG</sequence>
<comment type="caution">
    <text evidence="2">The sequence shown here is derived from an EMBL/GenBank/DDBJ whole genome shotgun (WGS) entry which is preliminary data.</text>
</comment>
<accession>A0AA37XHB7</accession>
<feature type="transmembrane region" description="Helical" evidence="1">
    <location>
        <begin position="6"/>
        <end position="25"/>
    </location>
</feature>
<reference evidence="2" key="2">
    <citation type="submission" date="2023-02" db="EMBL/GenBank/DDBJ databases">
        <authorList>
            <person name="Sun Q."/>
            <person name="Mori K."/>
        </authorList>
    </citation>
    <scope>NUCLEOTIDE SEQUENCE</scope>
    <source>
        <strain evidence="2">NBRC 112290</strain>
    </source>
</reference>
<proteinExistence type="predicted"/>
<keyword evidence="1" id="KW-0472">Membrane</keyword>